<comment type="caution">
    <text evidence="1">The sequence shown here is derived from an EMBL/GenBank/DDBJ whole genome shotgun (WGS) entry which is preliminary data.</text>
</comment>
<proteinExistence type="predicted"/>
<evidence type="ECO:0000313" key="1">
    <source>
        <dbReference type="EMBL" id="GAG90195.1"/>
    </source>
</evidence>
<dbReference type="EMBL" id="BART01028357">
    <property type="protein sequence ID" value="GAG90195.1"/>
    <property type="molecule type" value="Genomic_DNA"/>
</dbReference>
<dbReference type="AlphaFoldDB" id="X1B548"/>
<name>X1B548_9ZZZZ</name>
<sequence>LISVGGSILESRWYTVDGGITNHTFAGTAGNITQVAWDALAEGNVNLIVYLNDTIGNIVSDEVIIIKDTTAPSIQIITPIVSGVYGNSAPLFVVEISDNYIVDSMWYSFNNESTNYMFTTNGTITQAAWNPFLSGSVNIIFYAVDSVGNLNSKEILLQKDVINPVITILEPEMNGIFGRFAPAFQISVDDINLDEVWYTLNGLNDIAVPLFTGALSQTVWESLPDGPITLTFSANDTAGNIGLRNVIIYKDLGEPSPPDQPDIMLIFIIIGV</sequence>
<gene>
    <name evidence="1" type="ORF">S01H4_50023</name>
</gene>
<accession>X1B548</accession>
<feature type="non-terminal residue" evidence="1">
    <location>
        <position position="1"/>
    </location>
</feature>
<feature type="non-terminal residue" evidence="1">
    <location>
        <position position="272"/>
    </location>
</feature>
<evidence type="ECO:0008006" key="2">
    <source>
        <dbReference type="Google" id="ProtNLM"/>
    </source>
</evidence>
<organism evidence="1">
    <name type="scientific">marine sediment metagenome</name>
    <dbReference type="NCBI Taxonomy" id="412755"/>
    <lineage>
        <taxon>unclassified sequences</taxon>
        <taxon>metagenomes</taxon>
        <taxon>ecological metagenomes</taxon>
    </lineage>
</organism>
<reference evidence="1" key="1">
    <citation type="journal article" date="2014" name="Front. Microbiol.">
        <title>High frequency of phylogenetically diverse reductive dehalogenase-homologous genes in deep subseafloor sedimentary metagenomes.</title>
        <authorList>
            <person name="Kawai M."/>
            <person name="Futagami T."/>
            <person name="Toyoda A."/>
            <person name="Takaki Y."/>
            <person name="Nishi S."/>
            <person name="Hori S."/>
            <person name="Arai W."/>
            <person name="Tsubouchi T."/>
            <person name="Morono Y."/>
            <person name="Uchiyama I."/>
            <person name="Ito T."/>
            <person name="Fujiyama A."/>
            <person name="Inagaki F."/>
            <person name="Takami H."/>
        </authorList>
    </citation>
    <scope>NUCLEOTIDE SEQUENCE</scope>
    <source>
        <strain evidence="1">Expedition CK06-06</strain>
    </source>
</reference>
<protein>
    <recommendedName>
        <fullName evidence="2">Bacterial Ig-like domain-containing protein</fullName>
    </recommendedName>
</protein>